<evidence type="ECO:0000313" key="3">
    <source>
        <dbReference type="EMBL" id="CAF9903361.1"/>
    </source>
</evidence>
<feature type="transmembrane region" description="Helical" evidence="2">
    <location>
        <begin position="49"/>
        <end position="66"/>
    </location>
</feature>
<dbReference type="OrthoDB" id="5397682at2759"/>
<gene>
    <name evidence="3" type="ORF">GOMPHAMPRED_000209</name>
</gene>
<feature type="compositionally biased region" description="Basic and acidic residues" evidence="1">
    <location>
        <begin position="12"/>
        <end position="27"/>
    </location>
</feature>
<dbReference type="PANTHER" id="PTHR33604">
    <property type="entry name" value="OSJNBA0004B13.7 PROTEIN"/>
    <property type="match status" value="1"/>
</dbReference>
<dbReference type="EMBL" id="CAJPDQ010000001">
    <property type="protein sequence ID" value="CAF9903361.1"/>
    <property type="molecule type" value="Genomic_DNA"/>
</dbReference>
<proteinExistence type="predicted"/>
<feature type="region of interest" description="Disordered" evidence="1">
    <location>
        <begin position="85"/>
        <end position="154"/>
    </location>
</feature>
<keyword evidence="2" id="KW-1133">Transmembrane helix</keyword>
<dbReference type="PANTHER" id="PTHR33604:SF3">
    <property type="entry name" value="OSJNBA0004B13.7 PROTEIN"/>
    <property type="match status" value="1"/>
</dbReference>
<sequence>MHGATPRSLRVQVHDEELGKKDDDRKSATLPASTPRWNSTVPRFRKRRWLALIMGLGFAYIFITRIPTDLGPVALRIDRRVPGRTVNGTPLGKPLASFPPPHVPPTEETPEPPSGKSPEKSTPKSPAIVKVPKPAPPPKKLSELKVPPQSDGEDPGLQHLFNGEIEFPLLDGGLQAQSSMYRYGASASVLFVASNLESAALLIPIVCEMAKSARNVVNFAYFGRDDLTISEIQEINGVQGGCKAVWHDARPTYSIYSSDERFKKAIEEAFSSMNMYFVPEIFFHADSAYEQLQLLDSIKGIAKRTQKSIIEIPSEGTDRLMWLTRLDSASLAAWEQLDINVVIQVTKEDIGTLPRLLKSILRADYVGHCRPHVTLEIPASLDVQSQNIIDMFPWPPSNDNDKRPGVSIRKHISHQRMSPLESSIQTIEAFYPSQPTYEHVLILSSDTELSSMWYHYLVFNVLEYAYSLRSMSFTEPGNLAGISLITPLLHSDQERPLELPHWSPPKARDPDLKEPTMEFPETVPFMWQAPDAKATLYFGHKWKELHSFLSLRLQSESASTPRKLLPSMAPFLEPLNELMALRGWHVLYPNLPAHHIATYEPKFAVREEFALNPDDSAAKTPSAEDADPYEATRYSPNDNPSPGADDMKVLASTPIHNIIPNNGLLSQLSLLPVLDGAGELTTMMELQADGEGKCALFRLENGGCQSGVTPLMNPLTAEDLFCDDSGLPYSGLIEQDPYGETRDWESAREAVRLEQERAKNDALGDAMTIEGTDDEERRTQVQQEFLEHIQRQRSGKVQGTKGQKTTAKSKSSDPAVVKSDPDPDSSAEKAPGW</sequence>
<keyword evidence="2" id="KW-0812">Transmembrane</keyword>
<feature type="compositionally biased region" description="Polar residues" evidence="1">
    <location>
        <begin position="795"/>
        <end position="809"/>
    </location>
</feature>
<dbReference type="AlphaFoldDB" id="A0A8H3EAN3"/>
<protein>
    <submittedName>
        <fullName evidence="3">Uncharacterized protein</fullName>
    </submittedName>
</protein>
<evidence type="ECO:0000256" key="2">
    <source>
        <dbReference type="SAM" id="Phobius"/>
    </source>
</evidence>
<feature type="region of interest" description="Disordered" evidence="1">
    <location>
        <begin position="614"/>
        <end position="647"/>
    </location>
</feature>
<feature type="compositionally biased region" description="Low complexity" evidence="1">
    <location>
        <begin position="123"/>
        <end position="132"/>
    </location>
</feature>
<evidence type="ECO:0000313" key="4">
    <source>
        <dbReference type="Proteomes" id="UP000664169"/>
    </source>
</evidence>
<feature type="region of interest" description="Disordered" evidence="1">
    <location>
        <begin position="755"/>
        <end position="833"/>
    </location>
</feature>
<comment type="caution">
    <text evidence="3">The sequence shown here is derived from an EMBL/GenBank/DDBJ whole genome shotgun (WGS) entry which is preliminary data.</text>
</comment>
<feature type="compositionally biased region" description="Basic and acidic residues" evidence="1">
    <location>
        <begin position="775"/>
        <end position="790"/>
    </location>
</feature>
<evidence type="ECO:0000256" key="1">
    <source>
        <dbReference type="SAM" id="MobiDB-lite"/>
    </source>
</evidence>
<keyword evidence="2" id="KW-0472">Membrane</keyword>
<reference evidence="3" key="1">
    <citation type="submission" date="2021-03" db="EMBL/GenBank/DDBJ databases">
        <authorList>
            <person name="Tagirdzhanova G."/>
        </authorList>
    </citation>
    <scope>NUCLEOTIDE SEQUENCE</scope>
</reference>
<accession>A0A8H3EAN3</accession>
<organism evidence="3 4">
    <name type="scientific">Gomphillus americanus</name>
    <dbReference type="NCBI Taxonomy" id="1940652"/>
    <lineage>
        <taxon>Eukaryota</taxon>
        <taxon>Fungi</taxon>
        <taxon>Dikarya</taxon>
        <taxon>Ascomycota</taxon>
        <taxon>Pezizomycotina</taxon>
        <taxon>Lecanoromycetes</taxon>
        <taxon>OSLEUM clade</taxon>
        <taxon>Ostropomycetidae</taxon>
        <taxon>Ostropales</taxon>
        <taxon>Graphidaceae</taxon>
        <taxon>Gomphilloideae</taxon>
        <taxon>Gomphillus</taxon>
    </lineage>
</organism>
<keyword evidence="4" id="KW-1185">Reference proteome</keyword>
<feature type="region of interest" description="Disordered" evidence="1">
    <location>
        <begin position="1"/>
        <end position="38"/>
    </location>
</feature>
<dbReference type="Proteomes" id="UP000664169">
    <property type="component" value="Unassembled WGS sequence"/>
</dbReference>
<name>A0A8H3EAN3_9LECA</name>